<proteinExistence type="predicted"/>
<keyword evidence="5" id="KW-0378">Hydrolase</keyword>
<evidence type="ECO:0000256" key="3">
    <source>
        <dbReference type="ARBA" id="ARBA00022722"/>
    </source>
</evidence>
<dbReference type="GO" id="GO:0003964">
    <property type="term" value="F:RNA-directed DNA polymerase activity"/>
    <property type="evidence" value="ECO:0007669"/>
    <property type="project" value="UniProtKB-KW"/>
</dbReference>
<dbReference type="CDD" id="cd01647">
    <property type="entry name" value="RT_LTR"/>
    <property type="match status" value="1"/>
</dbReference>
<evidence type="ECO:0000313" key="8">
    <source>
        <dbReference type="EMBL" id="KAK9104807.1"/>
    </source>
</evidence>
<keyword evidence="2" id="KW-0548">Nucleotidyltransferase</keyword>
<dbReference type="Pfam" id="PF17917">
    <property type="entry name" value="RT_RNaseH"/>
    <property type="match status" value="1"/>
</dbReference>
<organism evidence="8 9">
    <name type="scientific">Stephania cephalantha</name>
    <dbReference type="NCBI Taxonomy" id="152367"/>
    <lineage>
        <taxon>Eukaryota</taxon>
        <taxon>Viridiplantae</taxon>
        <taxon>Streptophyta</taxon>
        <taxon>Embryophyta</taxon>
        <taxon>Tracheophyta</taxon>
        <taxon>Spermatophyta</taxon>
        <taxon>Magnoliopsida</taxon>
        <taxon>Ranunculales</taxon>
        <taxon>Menispermaceae</taxon>
        <taxon>Menispermoideae</taxon>
        <taxon>Cissampelideae</taxon>
        <taxon>Stephania</taxon>
    </lineage>
</organism>
<dbReference type="GO" id="GO:0016787">
    <property type="term" value="F:hydrolase activity"/>
    <property type="evidence" value="ECO:0007669"/>
    <property type="project" value="UniProtKB-KW"/>
</dbReference>
<dbReference type="FunFam" id="3.30.70.270:FF:000003">
    <property type="entry name" value="Transposon Ty3-G Gag-Pol polyprotein"/>
    <property type="match status" value="1"/>
</dbReference>
<keyword evidence="6" id="KW-0695">RNA-directed DNA polymerase</keyword>
<evidence type="ECO:0000256" key="5">
    <source>
        <dbReference type="ARBA" id="ARBA00022801"/>
    </source>
</evidence>
<dbReference type="Gene3D" id="3.30.70.270">
    <property type="match status" value="2"/>
</dbReference>
<evidence type="ECO:0000256" key="6">
    <source>
        <dbReference type="ARBA" id="ARBA00022918"/>
    </source>
</evidence>
<dbReference type="EMBL" id="JBBNAG010000009">
    <property type="protein sequence ID" value="KAK9104807.1"/>
    <property type="molecule type" value="Genomic_DNA"/>
</dbReference>
<dbReference type="InterPro" id="IPR041373">
    <property type="entry name" value="RT_RNaseH"/>
</dbReference>
<dbReference type="InterPro" id="IPR043128">
    <property type="entry name" value="Rev_trsase/Diguanyl_cyclase"/>
</dbReference>
<dbReference type="InterPro" id="IPR043502">
    <property type="entry name" value="DNA/RNA_pol_sf"/>
</dbReference>
<name>A0AAP0F9C7_9MAGN</name>
<accession>A0AAP0F9C7</accession>
<dbReference type="Pfam" id="PF00078">
    <property type="entry name" value="RVT_1"/>
    <property type="match status" value="1"/>
</dbReference>
<keyword evidence="9" id="KW-1185">Reference proteome</keyword>
<dbReference type="SUPFAM" id="SSF56672">
    <property type="entry name" value="DNA/RNA polymerases"/>
    <property type="match status" value="1"/>
</dbReference>
<keyword evidence="4" id="KW-0255">Endonuclease</keyword>
<sequence>MPFGLSNAHSTFMRLMTHILKHLLGTFVVVYFDDILVLSKFEADHISHLRHVLSILRDNNLYLNLTKCVFCQDSILFLGFVIRSSSIHLDDSKLQLIRDWPTPTTVTEVRSFHGLATFYRRFIFNFSSITAPLTDCLKLHQFTRGSAQNASFQTIKDNKALPDSQQVFELEMDASMVGIGAVLTQNNRALGYISEKLCASHQRWYTYEQELYAIFRAFHYWEPHLLQKEFILHSDHLALLRLNFQKTINQMHARWILYI</sequence>
<evidence type="ECO:0000256" key="2">
    <source>
        <dbReference type="ARBA" id="ARBA00022695"/>
    </source>
</evidence>
<protein>
    <recommendedName>
        <fullName evidence="7">Reverse transcriptase domain-containing protein</fullName>
    </recommendedName>
</protein>
<reference evidence="8 9" key="1">
    <citation type="submission" date="2024-01" db="EMBL/GenBank/DDBJ databases">
        <title>Genome assemblies of Stephania.</title>
        <authorList>
            <person name="Yang L."/>
        </authorList>
    </citation>
    <scope>NUCLEOTIDE SEQUENCE [LARGE SCALE GENOMIC DNA]</scope>
    <source>
        <strain evidence="8">JXDWG</strain>
        <tissue evidence="8">Leaf</tissue>
    </source>
</reference>
<dbReference type="GO" id="GO:0004519">
    <property type="term" value="F:endonuclease activity"/>
    <property type="evidence" value="ECO:0007669"/>
    <property type="project" value="UniProtKB-KW"/>
</dbReference>
<evidence type="ECO:0000313" key="9">
    <source>
        <dbReference type="Proteomes" id="UP001419268"/>
    </source>
</evidence>
<dbReference type="PANTHER" id="PTHR37984">
    <property type="entry name" value="PROTEIN CBG26694"/>
    <property type="match status" value="1"/>
</dbReference>
<comment type="caution">
    <text evidence="8">The sequence shown here is derived from an EMBL/GenBank/DDBJ whole genome shotgun (WGS) entry which is preliminary data.</text>
</comment>
<dbReference type="PANTHER" id="PTHR37984:SF5">
    <property type="entry name" value="PROTEIN NYNRIN-LIKE"/>
    <property type="match status" value="1"/>
</dbReference>
<dbReference type="InterPro" id="IPR000477">
    <property type="entry name" value="RT_dom"/>
</dbReference>
<evidence type="ECO:0000256" key="1">
    <source>
        <dbReference type="ARBA" id="ARBA00022679"/>
    </source>
</evidence>
<feature type="domain" description="Reverse transcriptase" evidence="7">
    <location>
        <begin position="1"/>
        <end position="82"/>
    </location>
</feature>
<gene>
    <name evidence="8" type="ORF">Scep_021651</name>
</gene>
<evidence type="ECO:0000256" key="4">
    <source>
        <dbReference type="ARBA" id="ARBA00022759"/>
    </source>
</evidence>
<dbReference type="AlphaFoldDB" id="A0AAP0F9C7"/>
<keyword evidence="1" id="KW-0808">Transferase</keyword>
<keyword evidence="3" id="KW-0540">Nuclease</keyword>
<dbReference type="Proteomes" id="UP001419268">
    <property type="component" value="Unassembled WGS sequence"/>
</dbReference>
<dbReference type="PROSITE" id="PS50878">
    <property type="entry name" value="RT_POL"/>
    <property type="match status" value="1"/>
</dbReference>
<dbReference type="InterPro" id="IPR050951">
    <property type="entry name" value="Retrovirus_Pol_polyprotein"/>
</dbReference>
<evidence type="ECO:0000259" key="7">
    <source>
        <dbReference type="PROSITE" id="PS50878"/>
    </source>
</evidence>